<name>A0A955LVV2_UNCKA</name>
<dbReference type="Pfam" id="PF00534">
    <property type="entry name" value="Glycos_transf_1"/>
    <property type="match status" value="1"/>
</dbReference>
<dbReference type="GO" id="GO:0009103">
    <property type="term" value="P:lipopolysaccharide biosynthetic process"/>
    <property type="evidence" value="ECO:0007669"/>
    <property type="project" value="TreeGrafter"/>
</dbReference>
<dbReference type="InterPro" id="IPR001296">
    <property type="entry name" value="Glyco_trans_1"/>
</dbReference>
<dbReference type="InterPro" id="IPR028098">
    <property type="entry name" value="Glyco_trans_4-like_N"/>
</dbReference>
<dbReference type="EMBL" id="JAGQKY010000045">
    <property type="protein sequence ID" value="MCA9397475.1"/>
    <property type="molecule type" value="Genomic_DNA"/>
</dbReference>
<dbReference type="AlphaFoldDB" id="A0A955LVV2"/>
<dbReference type="GO" id="GO:0016757">
    <property type="term" value="F:glycosyltransferase activity"/>
    <property type="evidence" value="ECO:0007669"/>
    <property type="project" value="InterPro"/>
</dbReference>
<reference evidence="4" key="1">
    <citation type="submission" date="2020-04" db="EMBL/GenBank/DDBJ databases">
        <authorList>
            <person name="Zhang T."/>
        </authorList>
    </citation>
    <scope>NUCLEOTIDE SEQUENCE</scope>
    <source>
        <strain evidence="4">HKST-UBA02</strain>
    </source>
</reference>
<dbReference type="PANTHER" id="PTHR46401:SF2">
    <property type="entry name" value="GLYCOSYLTRANSFERASE WBBK-RELATED"/>
    <property type="match status" value="1"/>
</dbReference>
<organism evidence="4 5">
    <name type="scientific">candidate division WWE3 bacterium</name>
    <dbReference type="NCBI Taxonomy" id="2053526"/>
    <lineage>
        <taxon>Bacteria</taxon>
        <taxon>Katanobacteria</taxon>
    </lineage>
</organism>
<comment type="caution">
    <text evidence="4">The sequence shown here is derived from an EMBL/GenBank/DDBJ whole genome shotgun (WGS) entry which is preliminary data.</text>
</comment>
<dbReference type="Proteomes" id="UP000699691">
    <property type="component" value="Unassembled WGS sequence"/>
</dbReference>
<keyword evidence="1" id="KW-0808">Transferase</keyword>
<accession>A0A955LVV2</accession>
<dbReference type="FunFam" id="3.40.50.2000:FF:000119">
    <property type="entry name" value="Glycosyl transferase group 1"/>
    <property type="match status" value="1"/>
</dbReference>
<protein>
    <submittedName>
        <fullName evidence="4">Glycosyltransferase family 4 protein</fullName>
    </submittedName>
</protein>
<evidence type="ECO:0000313" key="4">
    <source>
        <dbReference type="EMBL" id="MCA9397475.1"/>
    </source>
</evidence>
<feature type="domain" description="Glycosyltransferase subfamily 4-like N-terminal" evidence="3">
    <location>
        <begin position="17"/>
        <end position="176"/>
    </location>
</feature>
<feature type="domain" description="Glycosyl transferase family 1" evidence="2">
    <location>
        <begin position="197"/>
        <end position="354"/>
    </location>
</feature>
<dbReference type="SUPFAM" id="SSF53756">
    <property type="entry name" value="UDP-Glycosyltransferase/glycogen phosphorylase"/>
    <property type="match status" value="1"/>
</dbReference>
<evidence type="ECO:0000259" key="3">
    <source>
        <dbReference type="Pfam" id="PF13439"/>
    </source>
</evidence>
<evidence type="ECO:0000313" key="5">
    <source>
        <dbReference type="Proteomes" id="UP000699691"/>
    </source>
</evidence>
<dbReference type="Pfam" id="PF13439">
    <property type="entry name" value="Glyco_transf_4"/>
    <property type="match status" value="1"/>
</dbReference>
<evidence type="ECO:0000259" key="2">
    <source>
        <dbReference type="Pfam" id="PF00534"/>
    </source>
</evidence>
<gene>
    <name evidence="4" type="ORF">KC573_01485</name>
</gene>
<sequence>MLIGIDASRITINERTGTENYAYNVIHYLAKVDKDNQYRLYFQSEPSELFFNELTAKNPNFTYVVIPWPRLWTQGGLALELLINPVDVVFISAHTMPVLRRPGQKFVVTIHGLEYMYMPQYERIPDKWYLTKSTEFVSRFADHIIAVSEFTKQSLLEHGWGAQEDRITVVPEGVNTGFFYERDNQEILRVLGKYNITAPYFFFISTIQPRKNVPGMVEAFAEALPALQKLGDYSLVIAGKSGWKFDAVEKAMKEEGLEGKVQLIGRIPDEDVPALMSGARALVYPSFVEGFGLPALESMACGTPCILTDKGAVPEVGGDTAMYVDPYDIMSMSQAMITMAVNDTLHADLSKQGKMRTAQFTWEKTAKEIVEVFEKTVNEI</sequence>
<dbReference type="Gene3D" id="3.40.50.2000">
    <property type="entry name" value="Glycogen Phosphorylase B"/>
    <property type="match status" value="2"/>
</dbReference>
<proteinExistence type="predicted"/>
<dbReference type="CDD" id="cd03809">
    <property type="entry name" value="GT4_MtfB-like"/>
    <property type="match status" value="1"/>
</dbReference>
<dbReference type="PANTHER" id="PTHR46401">
    <property type="entry name" value="GLYCOSYLTRANSFERASE WBBK-RELATED"/>
    <property type="match status" value="1"/>
</dbReference>
<evidence type="ECO:0000256" key="1">
    <source>
        <dbReference type="ARBA" id="ARBA00022679"/>
    </source>
</evidence>
<reference evidence="4" key="2">
    <citation type="journal article" date="2021" name="Microbiome">
        <title>Successional dynamics and alternative stable states in a saline activated sludge microbial community over 9 years.</title>
        <authorList>
            <person name="Wang Y."/>
            <person name="Ye J."/>
            <person name="Ju F."/>
            <person name="Liu L."/>
            <person name="Boyd J.A."/>
            <person name="Deng Y."/>
            <person name="Parks D.H."/>
            <person name="Jiang X."/>
            <person name="Yin X."/>
            <person name="Woodcroft B.J."/>
            <person name="Tyson G.W."/>
            <person name="Hugenholtz P."/>
            <person name="Polz M.F."/>
            <person name="Zhang T."/>
        </authorList>
    </citation>
    <scope>NUCLEOTIDE SEQUENCE</scope>
    <source>
        <strain evidence="4">HKST-UBA02</strain>
    </source>
</reference>